<sequence>MVSSGSDMEAHVTCFSSHEELFAKYLPTNTSLHSLHDPNSYNESSSSLMLKGERERESLVLEGYFSYELKQKYIDREKEIVTSSLETGLTSELNQEISSVRDDSMWGY</sequence>
<keyword evidence="2" id="KW-1185">Reference proteome</keyword>
<gene>
    <name evidence="1" type="ORF">FCM35_KLT11681</name>
</gene>
<dbReference type="Proteomes" id="UP000623129">
    <property type="component" value="Unassembled WGS sequence"/>
</dbReference>
<evidence type="ECO:0000313" key="2">
    <source>
        <dbReference type="Proteomes" id="UP000623129"/>
    </source>
</evidence>
<protein>
    <submittedName>
        <fullName evidence="1">Uncharacterized protein</fullName>
    </submittedName>
</protein>
<evidence type="ECO:0000313" key="1">
    <source>
        <dbReference type="EMBL" id="KAF3324214.1"/>
    </source>
</evidence>
<dbReference type="EMBL" id="SWLB01000022">
    <property type="protein sequence ID" value="KAF3324214.1"/>
    <property type="molecule type" value="Genomic_DNA"/>
</dbReference>
<dbReference type="AlphaFoldDB" id="A0A833QRN6"/>
<name>A0A833QRN6_9POAL</name>
<proteinExistence type="predicted"/>
<accession>A0A833QRN6</accession>
<comment type="caution">
    <text evidence="1">The sequence shown here is derived from an EMBL/GenBank/DDBJ whole genome shotgun (WGS) entry which is preliminary data.</text>
</comment>
<organism evidence="1 2">
    <name type="scientific">Carex littledalei</name>
    <dbReference type="NCBI Taxonomy" id="544730"/>
    <lineage>
        <taxon>Eukaryota</taxon>
        <taxon>Viridiplantae</taxon>
        <taxon>Streptophyta</taxon>
        <taxon>Embryophyta</taxon>
        <taxon>Tracheophyta</taxon>
        <taxon>Spermatophyta</taxon>
        <taxon>Magnoliopsida</taxon>
        <taxon>Liliopsida</taxon>
        <taxon>Poales</taxon>
        <taxon>Cyperaceae</taxon>
        <taxon>Cyperoideae</taxon>
        <taxon>Cariceae</taxon>
        <taxon>Carex</taxon>
        <taxon>Carex subgen. Euthyceras</taxon>
    </lineage>
</organism>
<reference evidence="1" key="1">
    <citation type="submission" date="2020-01" db="EMBL/GenBank/DDBJ databases">
        <title>Genome sequence of Kobresia littledalei, the first chromosome-level genome in the family Cyperaceae.</title>
        <authorList>
            <person name="Qu G."/>
        </authorList>
    </citation>
    <scope>NUCLEOTIDE SEQUENCE</scope>
    <source>
        <strain evidence="1">C.B.Clarke</strain>
        <tissue evidence="1">Leaf</tissue>
    </source>
</reference>